<accession>A0A6A5WRM2</accession>
<reference evidence="2" key="1">
    <citation type="journal article" date="2020" name="Stud. Mycol.">
        <title>101 Dothideomycetes genomes: a test case for predicting lifestyles and emergence of pathogens.</title>
        <authorList>
            <person name="Haridas S."/>
            <person name="Albert R."/>
            <person name="Binder M."/>
            <person name="Bloem J."/>
            <person name="Labutti K."/>
            <person name="Salamov A."/>
            <person name="Andreopoulos B."/>
            <person name="Baker S."/>
            <person name="Barry K."/>
            <person name="Bills G."/>
            <person name="Bluhm B."/>
            <person name="Cannon C."/>
            <person name="Castanera R."/>
            <person name="Culley D."/>
            <person name="Daum C."/>
            <person name="Ezra D."/>
            <person name="Gonzalez J."/>
            <person name="Henrissat B."/>
            <person name="Kuo A."/>
            <person name="Liang C."/>
            <person name="Lipzen A."/>
            <person name="Lutzoni F."/>
            <person name="Magnuson J."/>
            <person name="Mondo S."/>
            <person name="Nolan M."/>
            <person name="Ohm R."/>
            <person name="Pangilinan J."/>
            <person name="Park H.-J."/>
            <person name="Ramirez L."/>
            <person name="Alfaro M."/>
            <person name="Sun H."/>
            <person name="Tritt A."/>
            <person name="Yoshinaga Y."/>
            <person name="Zwiers L.-H."/>
            <person name="Turgeon B."/>
            <person name="Goodwin S."/>
            <person name="Spatafora J."/>
            <person name="Crous P."/>
            <person name="Grigoriev I."/>
        </authorList>
    </citation>
    <scope>NUCLEOTIDE SEQUENCE</scope>
    <source>
        <strain evidence="2">CBS 123094</strain>
    </source>
</reference>
<dbReference type="AlphaFoldDB" id="A0A6A5WRM2"/>
<keyword evidence="3" id="KW-1185">Reference proteome</keyword>
<proteinExistence type="predicted"/>
<gene>
    <name evidence="2" type="ORF">P154DRAFT_572173</name>
</gene>
<evidence type="ECO:0000313" key="2">
    <source>
        <dbReference type="EMBL" id="KAF2004513.1"/>
    </source>
</evidence>
<evidence type="ECO:0000256" key="1">
    <source>
        <dbReference type="SAM" id="MobiDB-lite"/>
    </source>
</evidence>
<feature type="compositionally biased region" description="Polar residues" evidence="1">
    <location>
        <begin position="16"/>
        <end position="25"/>
    </location>
</feature>
<name>A0A6A5WRM2_9PLEO</name>
<dbReference type="Proteomes" id="UP000799779">
    <property type="component" value="Unassembled WGS sequence"/>
</dbReference>
<evidence type="ECO:0000313" key="3">
    <source>
        <dbReference type="Proteomes" id="UP000799779"/>
    </source>
</evidence>
<sequence length="119" mass="12717">MPAHIVNLHQGHRQTSRCTQSSTQHAPRPRRPLALALRRPPDSRGARPIGRPVASSRRAPVGGDMSDMSDMRYTPRTESPGAACGRGGAQAHESPGPICFPTNPPDPGPSRWISQKAAA</sequence>
<protein>
    <submittedName>
        <fullName evidence="2">Uncharacterized protein</fullName>
    </submittedName>
</protein>
<feature type="region of interest" description="Disordered" evidence="1">
    <location>
        <begin position="1"/>
        <end position="119"/>
    </location>
</feature>
<dbReference type="EMBL" id="ML977567">
    <property type="protein sequence ID" value="KAF2004513.1"/>
    <property type="molecule type" value="Genomic_DNA"/>
</dbReference>
<organism evidence="2 3">
    <name type="scientific">Amniculicola lignicola CBS 123094</name>
    <dbReference type="NCBI Taxonomy" id="1392246"/>
    <lineage>
        <taxon>Eukaryota</taxon>
        <taxon>Fungi</taxon>
        <taxon>Dikarya</taxon>
        <taxon>Ascomycota</taxon>
        <taxon>Pezizomycotina</taxon>
        <taxon>Dothideomycetes</taxon>
        <taxon>Pleosporomycetidae</taxon>
        <taxon>Pleosporales</taxon>
        <taxon>Amniculicolaceae</taxon>
        <taxon>Amniculicola</taxon>
    </lineage>
</organism>